<keyword evidence="2" id="KW-1185">Reference proteome</keyword>
<evidence type="ECO:0000313" key="1">
    <source>
        <dbReference type="EMBL" id="ESK89927.1"/>
    </source>
</evidence>
<reference evidence="1 2" key="1">
    <citation type="journal article" date="2014" name="BMC Genomics">
        <title>Genome and secretome analysis of the hemibiotrophic fungal pathogen, Moniliophthora roreri, which causes frosty pod rot disease of cacao: mechanisms of the biotrophic and necrotrophic phases.</title>
        <authorList>
            <person name="Meinhardt L.W."/>
            <person name="Costa G.G.L."/>
            <person name="Thomazella D.P.T."/>
            <person name="Teixeira P.J.P.L."/>
            <person name="Carazzolle M.F."/>
            <person name="Schuster S.C."/>
            <person name="Carlson J.E."/>
            <person name="Guiltinan M.J."/>
            <person name="Mieczkowski P."/>
            <person name="Farmer A."/>
            <person name="Ramaraj T."/>
            <person name="Crozier J."/>
            <person name="Davis R.E."/>
            <person name="Shao J."/>
            <person name="Melnick R.L."/>
            <person name="Pereira G.A.G."/>
            <person name="Bailey B.A."/>
        </authorList>
    </citation>
    <scope>NUCLEOTIDE SEQUENCE [LARGE SCALE GENOMIC DNA]</scope>
    <source>
        <strain evidence="1 2">MCA 2997</strain>
    </source>
</reference>
<gene>
    <name evidence="1" type="ORF">Moror_775</name>
</gene>
<dbReference type="HOGENOM" id="CLU_1354942_0_0_1"/>
<organism evidence="1 2">
    <name type="scientific">Moniliophthora roreri (strain MCA 2997)</name>
    <name type="common">Cocoa frosty pod rot fungus</name>
    <name type="synonym">Crinipellis roreri</name>
    <dbReference type="NCBI Taxonomy" id="1381753"/>
    <lineage>
        <taxon>Eukaryota</taxon>
        <taxon>Fungi</taxon>
        <taxon>Dikarya</taxon>
        <taxon>Basidiomycota</taxon>
        <taxon>Agaricomycotina</taxon>
        <taxon>Agaricomycetes</taxon>
        <taxon>Agaricomycetidae</taxon>
        <taxon>Agaricales</taxon>
        <taxon>Marasmiineae</taxon>
        <taxon>Marasmiaceae</taxon>
        <taxon>Moniliophthora</taxon>
    </lineage>
</organism>
<dbReference type="KEGG" id="mrr:Moror_775"/>
<sequence length="202" mass="22106">MQDCQYYFAGSVGIGDTWLSVNNFTLASVECTHVSSARTAYDYLVSCKVSNAETDQEAVGNANAISGPLYVSSTLGTRLALGSPDGGGDGLEDVREDVRLLQLMRSSNPPDMDNMLDIINLTSCPREMDKVGMRGLYEFMKLVDTSQEIFSREAKAISEMIDRVLPCLGSTANEEDKDTLVTMVTELRDLCNMCTDDKVIRG</sequence>
<comment type="caution">
    <text evidence="1">The sequence shown here is derived from an EMBL/GenBank/DDBJ whole genome shotgun (WGS) entry which is preliminary data.</text>
</comment>
<accession>V2X845</accession>
<dbReference type="EMBL" id="AWSO01000503">
    <property type="protein sequence ID" value="ESK89927.1"/>
    <property type="molecule type" value="Genomic_DNA"/>
</dbReference>
<dbReference type="AlphaFoldDB" id="V2X845"/>
<protein>
    <submittedName>
        <fullName evidence="1">Uncharacterized protein</fullName>
    </submittedName>
</protein>
<dbReference type="Proteomes" id="UP000017559">
    <property type="component" value="Unassembled WGS sequence"/>
</dbReference>
<dbReference type="OrthoDB" id="2933729at2759"/>
<name>V2X845_MONRO</name>
<evidence type="ECO:0000313" key="2">
    <source>
        <dbReference type="Proteomes" id="UP000017559"/>
    </source>
</evidence>
<proteinExistence type="predicted"/>